<feature type="transmembrane region" description="Helical" evidence="8">
    <location>
        <begin position="534"/>
        <end position="554"/>
    </location>
</feature>
<reference evidence="9" key="1">
    <citation type="submission" date="2022-11" db="EMBL/GenBank/DDBJ databases">
        <authorList>
            <person name="Hyden B.L."/>
            <person name="Feng K."/>
            <person name="Yates T."/>
            <person name="Jawdy S."/>
            <person name="Smart L.B."/>
            <person name="Muchero W."/>
        </authorList>
    </citation>
    <scope>NUCLEOTIDE SEQUENCE</scope>
    <source>
        <tissue evidence="9">Shoot tip</tissue>
    </source>
</reference>
<feature type="transmembrane region" description="Helical" evidence="8">
    <location>
        <begin position="467"/>
        <end position="493"/>
    </location>
</feature>
<sequence>MISITDLYHVLTAVIPLYVAMILAYGSVKWWKIFSPDQCSGINRFVALFAVPLLSFHFISTNNPYTMNLRFIAADTLQKIIVLVVLAIWSRASSRGSLEWSITLFSLSSLPNTLVMGIPLLKGMYGDSSGSLMVQIVVLQCIIWYTLMLFLFEYRGARILIGEQFPDTAGSIISFRVDSDILSLDGREPLQTEAEVGEDGKLHVTVRKSTSSRSEVFSHMSHGLNSGLSMTPRPSNLTNAEIYSLQSSRNPTPRASSFNHTDFYSMVNGKNASPRHSNFTNLQFDEENGGLGVYGNVPRANGSAYPAPPNAGIFSPGGKKKANGAENGKDLHMFVWSSSASPVSEGGLHVFKGGDYGNDLGGVAHQKDYDEFGRDEFSFGNRPGPIGVDRDGPVLSKLGSSSTAELHPKSAANGEAKATVMPPTSVMTRLILIMVWRKLIRNPNTYSSLIGLTWSLVSFKWSLKMPAIIAGSIAILSNAGLGMAMFSLGLFMALQPRIIACGNSIASFSMGVRFLTGPAVMAAASFAVGLRGDLLRIAIVQAALPQGIVPFVFAKEYNVHPDILSTGVIFGMLIALPITLVYYILLGL</sequence>
<keyword evidence="6 8" id="KW-0472">Membrane</keyword>
<evidence type="ECO:0000256" key="4">
    <source>
        <dbReference type="ARBA" id="ARBA00022692"/>
    </source>
</evidence>
<evidence type="ECO:0000256" key="8">
    <source>
        <dbReference type="RuleBase" id="RU362108"/>
    </source>
</evidence>
<evidence type="ECO:0000256" key="5">
    <source>
        <dbReference type="ARBA" id="ARBA00022989"/>
    </source>
</evidence>
<keyword evidence="7 8" id="KW-0927">Auxin signaling pathway</keyword>
<keyword evidence="10" id="KW-1185">Reference proteome</keyword>
<organism evidence="9 10">
    <name type="scientific">Salix purpurea</name>
    <name type="common">Purple osier willow</name>
    <dbReference type="NCBI Taxonomy" id="77065"/>
    <lineage>
        <taxon>Eukaryota</taxon>
        <taxon>Viridiplantae</taxon>
        <taxon>Streptophyta</taxon>
        <taxon>Embryophyta</taxon>
        <taxon>Tracheophyta</taxon>
        <taxon>Spermatophyta</taxon>
        <taxon>Magnoliopsida</taxon>
        <taxon>eudicotyledons</taxon>
        <taxon>Gunneridae</taxon>
        <taxon>Pentapetalae</taxon>
        <taxon>rosids</taxon>
        <taxon>fabids</taxon>
        <taxon>Malpighiales</taxon>
        <taxon>Salicaceae</taxon>
        <taxon>Saliceae</taxon>
        <taxon>Salix</taxon>
    </lineage>
</organism>
<dbReference type="OrthoDB" id="1868374at2759"/>
<evidence type="ECO:0000313" key="9">
    <source>
        <dbReference type="EMBL" id="KAJ6756503.1"/>
    </source>
</evidence>
<feature type="transmembrane region" description="Helical" evidence="8">
    <location>
        <begin position="505"/>
        <end position="528"/>
    </location>
</feature>
<evidence type="ECO:0000313" key="10">
    <source>
        <dbReference type="Proteomes" id="UP001151532"/>
    </source>
</evidence>
<feature type="transmembrane region" description="Helical" evidence="8">
    <location>
        <begin position="6"/>
        <end position="28"/>
    </location>
</feature>
<comment type="caution">
    <text evidence="9">The sequence shown here is derived from an EMBL/GenBank/DDBJ whole genome shotgun (WGS) entry which is preliminary data.</text>
</comment>
<evidence type="ECO:0000256" key="6">
    <source>
        <dbReference type="ARBA" id="ARBA00023136"/>
    </source>
</evidence>
<evidence type="ECO:0000256" key="7">
    <source>
        <dbReference type="ARBA" id="ARBA00023294"/>
    </source>
</evidence>
<comment type="caution">
    <text evidence="8">Lacks conserved residue(s) required for the propagation of feature annotation.</text>
</comment>
<dbReference type="AlphaFoldDB" id="A0A9Q0VZF2"/>
<dbReference type="NCBIfam" id="TIGR00946">
    <property type="entry name" value="2a69"/>
    <property type="match status" value="1"/>
</dbReference>
<evidence type="ECO:0000256" key="3">
    <source>
        <dbReference type="ARBA" id="ARBA00022448"/>
    </source>
</evidence>
<dbReference type="InterPro" id="IPR051107">
    <property type="entry name" value="Auxin_Efflux_Carrier"/>
</dbReference>
<dbReference type="EMBL" id="JAPFFK010000007">
    <property type="protein sequence ID" value="KAJ6756503.1"/>
    <property type="molecule type" value="Genomic_DNA"/>
</dbReference>
<evidence type="ECO:0000256" key="2">
    <source>
        <dbReference type="ARBA" id="ARBA00009177"/>
    </source>
</evidence>
<feature type="transmembrane region" description="Helical" evidence="8">
    <location>
        <begin position="132"/>
        <end position="152"/>
    </location>
</feature>
<dbReference type="GO" id="GO:0005783">
    <property type="term" value="C:endoplasmic reticulum"/>
    <property type="evidence" value="ECO:0007669"/>
    <property type="project" value="TreeGrafter"/>
</dbReference>
<dbReference type="InterPro" id="IPR004776">
    <property type="entry name" value="Mem_transp_PIN-like"/>
</dbReference>
<keyword evidence="3 8" id="KW-0813">Transport</keyword>
<feature type="transmembrane region" description="Helical" evidence="8">
    <location>
        <begin position="71"/>
        <end position="89"/>
    </location>
</feature>
<comment type="similarity">
    <text evidence="2 8">Belongs to the auxin efflux carrier (TC 2.A.69.1) family.</text>
</comment>
<reference evidence="9" key="2">
    <citation type="journal article" date="2023" name="Int. J. Mol. Sci.">
        <title>De Novo Assembly and Annotation of 11 Diverse Shrub Willow (Salix) Genomes Reveals Novel Gene Organization in Sex-Linked Regions.</title>
        <authorList>
            <person name="Hyden B."/>
            <person name="Feng K."/>
            <person name="Yates T.B."/>
            <person name="Jawdy S."/>
            <person name="Cereghino C."/>
            <person name="Smart L.B."/>
            <person name="Muchero W."/>
        </authorList>
    </citation>
    <scope>NUCLEOTIDE SEQUENCE</scope>
    <source>
        <tissue evidence="9">Shoot tip</tissue>
    </source>
</reference>
<feature type="transmembrane region" description="Helical" evidence="8">
    <location>
        <begin position="566"/>
        <end position="585"/>
    </location>
</feature>
<dbReference type="GO" id="GO:0005886">
    <property type="term" value="C:plasma membrane"/>
    <property type="evidence" value="ECO:0007669"/>
    <property type="project" value="TreeGrafter"/>
</dbReference>
<accession>A0A9Q0VZF2</accession>
<dbReference type="GO" id="GO:0009734">
    <property type="term" value="P:auxin-activated signaling pathway"/>
    <property type="evidence" value="ECO:0007669"/>
    <property type="project" value="UniProtKB-UniRule"/>
</dbReference>
<dbReference type="GO" id="GO:0009926">
    <property type="term" value="P:auxin polar transport"/>
    <property type="evidence" value="ECO:0007669"/>
    <property type="project" value="TreeGrafter"/>
</dbReference>
<comment type="function">
    <text evidence="8">May act as a component of the auxin efflux carrier.</text>
</comment>
<dbReference type="PANTHER" id="PTHR31752:SF66">
    <property type="entry name" value="AUXIN EFFLUX CARRIER COMPONENT 1B-RELATED"/>
    <property type="match status" value="1"/>
</dbReference>
<gene>
    <name evidence="9" type="ORF">OIU79_028820</name>
</gene>
<keyword evidence="4 8" id="KW-0812">Transmembrane</keyword>
<dbReference type="InterPro" id="IPR014024">
    <property type="entry name" value="Auxin_eff_plant"/>
</dbReference>
<proteinExistence type="inferred from homology"/>
<dbReference type="GO" id="GO:0010329">
    <property type="term" value="F:auxin efflux transmembrane transporter activity"/>
    <property type="evidence" value="ECO:0007669"/>
    <property type="project" value="TreeGrafter"/>
</dbReference>
<comment type="subcellular location">
    <subcellularLocation>
        <location evidence="1 8">Membrane</location>
        <topology evidence="1 8">Multi-pass membrane protein</topology>
    </subcellularLocation>
</comment>
<dbReference type="PANTHER" id="PTHR31752">
    <property type="entry name" value="AUXIN EFFLUX CARRIER COMPONENT 1B-RELATED"/>
    <property type="match status" value="1"/>
</dbReference>
<dbReference type="Pfam" id="PF03547">
    <property type="entry name" value="Mem_trans"/>
    <property type="match status" value="1"/>
</dbReference>
<keyword evidence="5 8" id="KW-1133">Transmembrane helix</keyword>
<name>A0A9Q0VZF2_SALPP</name>
<dbReference type="Proteomes" id="UP001151532">
    <property type="component" value="Chromosome 16"/>
</dbReference>
<feature type="transmembrane region" description="Helical" evidence="8">
    <location>
        <begin position="40"/>
        <end position="59"/>
    </location>
</feature>
<protein>
    <recommendedName>
        <fullName evidence="8">Auxin efflux carrier component</fullName>
    </recommendedName>
</protein>
<evidence type="ECO:0000256" key="1">
    <source>
        <dbReference type="ARBA" id="ARBA00004141"/>
    </source>
</evidence>